<name>A0A2U2RL85_9MICO</name>
<sequence length="204" mass="20338">MNPSSGPQGMGGTTPATNPGAKPPGTGMKKAGLILLILGIIGFVIGVVVLVVSIIGVVGVAKKVADESTTFTGTTTLQLEAGKDMQAYKVQGESTPSCIIVGADGTEPETGTISASSSTPADGQQWESFGSFTAKTTQEYSITCDGDQEVMVAPPLSVGGILGGVGGIVASVFVGVVGFLLVVTGVVLLIVGRNRMKKAAAPGV</sequence>
<evidence type="ECO:0000313" key="4">
    <source>
        <dbReference type="Proteomes" id="UP000245590"/>
    </source>
</evidence>
<organism evidence="3 4">
    <name type="scientific">Brachybacterium endophyticum</name>
    <dbReference type="NCBI Taxonomy" id="2182385"/>
    <lineage>
        <taxon>Bacteria</taxon>
        <taxon>Bacillati</taxon>
        <taxon>Actinomycetota</taxon>
        <taxon>Actinomycetes</taxon>
        <taxon>Micrococcales</taxon>
        <taxon>Dermabacteraceae</taxon>
        <taxon>Brachybacterium</taxon>
    </lineage>
</organism>
<keyword evidence="4" id="KW-1185">Reference proteome</keyword>
<keyword evidence="2" id="KW-0812">Transmembrane</keyword>
<protein>
    <submittedName>
        <fullName evidence="3">Uncharacterized protein</fullName>
    </submittedName>
</protein>
<reference evidence="3 4" key="1">
    <citation type="submission" date="2018-05" db="EMBL/GenBank/DDBJ databases">
        <title>Brachybacterium sp. M1HQ-2T, whole genome shotgun sequence.</title>
        <authorList>
            <person name="Tuo L."/>
        </authorList>
    </citation>
    <scope>NUCLEOTIDE SEQUENCE [LARGE SCALE GENOMIC DNA]</scope>
    <source>
        <strain evidence="3 4">M1HQ-2</strain>
    </source>
</reference>
<keyword evidence="2" id="KW-1133">Transmembrane helix</keyword>
<feature type="region of interest" description="Disordered" evidence="1">
    <location>
        <begin position="1"/>
        <end position="24"/>
    </location>
</feature>
<evidence type="ECO:0000256" key="1">
    <source>
        <dbReference type="SAM" id="MobiDB-lite"/>
    </source>
</evidence>
<gene>
    <name evidence="3" type="ORF">DEO23_06710</name>
</gene>
<proteinExistence type="predicted"/>
<evidence type="ECO:0000256" key="2">
    <source>
        <dbReference type="SAM" id="Phobius"/>
    </source>
</evidence>
<comment type="caution">
    <text evidence="3">The sequence shown here is derived from an EMBL/GenBank/DDBJ whole genome shotgun (WGS) entry which is preliminary data.</text>
</comment>
<evidence type="ECO:0000313" key="3">
    <source>
        <dbReference type="EMBL" id="PWH06633.1"/>
    </source>
</evidence>
<keyword evidence="2" id="KW-0472">Membrane</keyword>
<accession>A0A2U2RL85</accession>
<feature type="transmembrane region" description="Helical" evidence="2">
    <location>
        <begin position="33"/>
        <end position="61"/>
    </location>
</feature>
<feature type="transmembrane region" description="Helical" evidence="2">
    <location>
        <begin position="161"/>
        <end position="191"/>
    </location>
</feature>
<dbReference type="EMBL" id="QFKX01000002">
    <property type="protein sequence ID" value="PWH06633.1"/>
    <property type="molecule type" value="Genomic_DNA"/>
</dbReference>
<dbReference type="Proteomes" id="UP000245590">
    <property type="component" value="Unassembled WGS sequence"/>
</dbReference>
<dbReference type="AlphaFoldDB" id="A0A2U2RL85"/>